<feature type="chain" id="PRO_5021224737" description="DUF4398 domain-containing protein" evidence="2">
    <location>
        <begin position="19"/>
        <end position="133"/>
    </location>
</feature>
<evidence type="ECO:0000256" key="2">
    <source>
        <dbReference type="SAM" id="SignalP"/>
    </source>
</evidence>
<keyword evidence="2" id="KW-0732">Signal</keyword>
<dbReference type="Proteomes" id="UP000298030">
    <property type="component" value="Unassembled WGS sequence"/>
</dbReference>
<organism evidence="3 4">
    <name type="scientific">Coprinellus micaceus</name>
    <name type="common">Glistening ink-cap mushroom</name>
    <name type="synonym">Coprinus micaceus</name>
    <dbReference type="NCBI Taxonomy" id="71717"/>
    <lineage>
        <taxon>Eukaryota</taxon>
        <taxon>Fungi</taxon>
        <taxon>Dikarya</taxon>
        <taxon>Basidiomycota</taxon>
        <taxon>Agaricomycotina</taxon>
        <taxon>Agaricomycetes</taxon>
        <taxon>Agaricomycetidae</taxon>
        <taxon>Agaricales</taxon>
        <taxon>Agaricineae</taxon>
        <taxon>Psathyrellaceae</taxon>
        <taxon>Coprinellus</taxon>
    </lineage>
</organism>
<feature type="coiled-coil region" evidence="1">
    <location>
        <begin position="56"/>
        <end position="93"/>
    </location>
</feature>
<dbReference type="AlphaFoldDB" id="A0A4Y7TFJ9"/>
<name>A0A4Y7TFJ9_COPMI</name>
<feature type="signal peptide" evidence="2">
    <location>
        <begin position="1"/>
        <end position="18"/>
    </location>
</feature>
<evidence type="ECO:0008006" key="5">
    <source>
        <dbReference type="Google" id="ProtNLM"/>
    </source>
</evidence>
<comment type="caution">
    <text evidence="3">The sequence shown here is derived from an EMBL/GenBank/DDBJ whole genome shotgun (WGS) entry which is preliminary data.</text>
</comment>
<sequence length="133" mass="14859">MRGLQFLLFGLLAAFSLASPTPERHKLSRRQSIANLAIQRAKALASKWSTNDIPIVEKREANSADYERALEAARNLAAAYSDAEVEARGLEERADSPAALARQRAEALAAKYSENDLTVEARSRIFRRRRIHP</sequence>
<evidence type="ECO:0000313" key="4">
    <source>
        <dbReference type="Proteomes" id="UP000298030"/>
    </source>
</evidence>
<reference evidence="3 4" key="1">
    <citation type="journal article" date="2019" name="Nat. Ecol. Evol.">
        <title>Megaphylogeny resolves global patterns of mushroom evolution.</title>
        <authorList>
            <person name="Varga T."/>
            <person name="Krizsan K."/>
            <person name="Foldi C."/>
            <person name="Dima B."/>
            <person name="Sanchez-Garcia M."/>
            <person name="Sanchez-Ramirez S."/>
            <person name="Szollosi G.J."/>
            <person name="Szarkandi J.G."/>
            <person name="Papp V."/>
            <person name="Albert L."/>
            <person name="Andreopoulos W."/>
            <person name="Angelini C."/>
            <person name="Antonin V."/>
            <person name="Barry K.W."/>
            <person name="Bougher N.L."/>
            <person name="Buchanan P."/>
            <person name="Buyck B."/>
            <person name="Bense V."/>
            <person name="Catcheside P."/>
            <person name="Chovatia M."/>
            <person name="Cooper J."/>
            <person name="Damon W."/>
            <person name="Desjardin D."/>
            <person name="Finy P."/>
            <person name="Geml J."/>
            <person name="Haridas S."/>
            <person name="Hughes K."/>
            <person name="Justo A."/>
            <person name="Karasinski D."/>
            <person name="Kautmanova I."/>
            <person name="Kiss B."/>
            <person name="Kocsube S."/>
            <person name="Kotiranta H."/>
            <person name="LaButti K.M."/>
            <person name="Lechner B.E."/>
            <person name="Liimatainen K."/>
            <person name="Lipzen A."/>
            <person name="Lukacs Z."/>
            <person name="Mihaltcheva S."/>
            <person name="Morgado L.N."/>
            <person name="Niskanen T."/>
            <person name="Noordeloos M.E."/>
            <person name="Ohm R.A."/>
            <person name="Ortiz-Santana B."/>
            <person name="Ovrebo C."/>
            <person name="Racz N."/>
            <person name="Riley R."/>
            <person name="Savchenko A."/>
            <person name="Shiryaev A."/>
            <person name="Soop K."/>
            <person name="Spirin V."/>
            <person name="Szebenyi C."/>
            <person name="Tomsovsky M."/>
            <person name="Tulloss R.E."/>
            <person name="Uehling J."/>
            <person name="Grigoriev I.V."/>
            <person name="Vagvolgyi C."/>
            <person name="Papp T."/>
            <person name="Martin F.M."/>
            <person name="Miettinen O."/>
            <person name="Hibbett D.S."/>
            <person name="Nagy L.G."/>
        </authorList>
    </citation>
    <scope>NUCLEOTIDE SEQUENCE [LARGE SCALE GENOMIC DNA]</scope>
    <source>
        <strain evidence="3 4">FP101781</strain>
    </source>
</reference>
<dbReference type="EMBL" id="QPFP01000014">
    <property type="protein sequence ID" value="TEB32781.1"/>
    <property type="molecule type" value="Genomic_DNA"/>
</dbReference>
<accession>A0A4Y7TFJ9</accession>
<keyword evidence="1" id="KW-0175">Coiled coil</keyword>
<proteinExistence type="predicted"/>
<evidence type="ECO:0000256" key="1">
    <source>
        <dbReference type="SAM" id="Coils"/>
    </source>
</evidence>
<protein>
    <recommendedName>
        <fullName evidence="5">DUF4398 domain-containing protein</fullName>
    </recommendedName>
</protein>
<keyword evidence="4" id="KW-1185">Reference proteome</keyword>
<evidence type="ECO:0000313" key="3">
    <source>
        <dbReference type="EMBL" id="TEB32781.1"/>
    </source>
</evidence>
<gene>
    <name evidence="3" type="ORF">FA13DRAFT_1731301</name>
</gene>